<sequence length="117" mass="13397">MRCNRVVADALYRIFMEKVLTGETKIRDKDFPSFLYDETIPYDPHNKDEGLLQGHVLIRAYRHIITGPKTALKPDLIKAKNSRCKSEKIVLTKSDRYTIAYTVSQGSHNSSCANDHQ</sequence>
<proteinExistence type="predicted"/>
<dbReference type="InParanoid" id="A0A0C2STJ0"/>
<dbReference type="Pfam" id="PF20414">
    <property type="entry name" value="DUF6698"/>
    <property type="match status" value="1"/>
</dbReference>
<dbReference type="HOGENOM" id="CLU_2084262_0_0_1"/>
<reference evidence="1 2" key="1">
    <citation type="submission" date="2014-04" db="EMBL/GenBank/DDBJ databases">
        <title>Evolutionary Origins and Diversification of the Mycorrhizal Mutualists.</title>
        <authorList>
            <consortium name="DOE Joint Genome Institute"/>
            <consortium name="Mycorrhizal Genomics Consortium"/>
            <person name="Kohler A."/>
            <person name="Kuo A."/>
            <person name="Nagy L.G."/>
            <person name="Floudas D."/>
            <person name="Copeland A."/>
            <person name="Barry K.W."/>
            <person name="Cichocki N."/>
            <person name="Veneault-Fourrey C."/>
            <person name="LaButti K."/>
            <person name="Lindquist E.A."/>
            <person name="Lipzen A."/>
            <person name="Lundell T."/>
            <person name="Morin E."/>
            <person name="Murat C."/>
            <person name="Riley R."/>
            <person name="Ohm R."/>
            <person name="Sun H."/>
            <person name="Tunlid A."/>
            <person name="Henrissat B."/>
            <person name="Grigoriev I.V."/>
            <person name="Hibbett D.S."/>
            <person name="Martin F."/>
        </authorList>
    </citation>
    <scope>NUCLEOTIDE SEQUENCE [LARGE SCALE GENOMIC DNA]</scope>
    <source>
        <strain evidence="1 2">Koide BX008</strain>
    </source>
</reference>
<keyword evidence="2" id="KW-1185">Reference proteome</keyword>
<dbReference type="Proteomes" id="UP000054549">
    <property type="component" value="Unassembled WGS sequence"/>
</dbReference>
<evidence type="ECO:0000313" key="2">
    <source>
        <dbReference type="Proteomes" id="UP000054549"/>
    </source>
</evidence>
<protein>
    <submittedName>
        <fullName evidence="1">Uncharacterized protein</fullName>
    </submittedName>
</protein>
<gene>
    <name evidence="1" type="ORF">M378DRAFT_74929</name>
</gene>
<dbReference type="OrthoDB" id="3220614at2759"/>
<dbReference type="EMBL" id="KN818235">
    <property type="protein sequence ID" value="KIL66690.1"/>
    <property type="molecule type" value="Genomic_DNA"/>
</dbReference>
<dbReference type="InterPro" id="IPR046521">
    <property type="entry name" value="DUF6698"/>
</dbReference>
<evidence type="ECO:0000313" key="1">
    <source>
        <dbReference type="EMBL" id="KIL66690.1"/>
    </source>
</evidence>
<dbReference type="AlphaFoldDB" id="A0A0C2STJ0"/>
<organism evidence="1 2">
    <name type="scientific">Amanita muscaria (strain Koide BX008)</name>
    <dbReference type="NCBI Taxonomy" id="946122"/>
    <lineage>
        <taxon>Eukaryota</taxon>
        <taxon>Fungi</taxon>
        <taxon>Dikarya</taxon>
        <taxon>Basidiomycota</taxon>
        <taxon>Agaricomycotina</taxon>
        <taxon>Agaricomycetes</taxon>
        <taxon>Agaricomycetidae</taxon>
        <taxon>Agaricales</taxon>
        <taxon>Pluteineae</taxon>
        <taxon>Amanitaceae</taxon>
        <taxon>Amanita</taxon>
    </lineage>
</organism>
<name>A0A0C2STJ0_AMAMK</name>
<accession>A0A0C2STJ0</accession>